<dbReference type="InterPro" id="IPR035963">
    <property type="entry name" value="FERM_2"/>
</dbReference>
<keyword evidence="5" id="KW-0677">Repeat</keyword>
<comment type="subcellular location">
    <subcellularLocation>
        <location evidence="1">Cytoplasm</location>
    </subcellularLocation>
</comment>
<feature type="binding site" evidence="12">
    <location>
        <begin position="471"/>
        <end position="478"/>
    </location>
    <ligand>
        <name>ATP</name>
        <dbReference type="ChEBI" id="CHEBI:30616"/>
    </ligand>
</feature>
<dbReference type="CDD" id="cd23767">
    <property type="entry name" value="IQCD"/>
    <property type="match status" value="1"/>
</dbReference>
<keyword evidence="3 11" id="KW-0728">SH3 domain</keyword>
<evidence type="ECO:0000313" key="20">
    <source>
        <dbReference type="Proteomes" id="UP000479000"/>
    </source>
</evidence>
<dbReference type="GO" id="GO:0005524">
    <property type="term" value="F:ATP binding"/>
    <property type="evidence" value="ECO:0007669"/>
    <property type="project" value="UniProtKB-UniRule"/>
</dbReference>
<feature type="domain" description="MADF" evidence="17">
    <location>
        <begin position="2125"/>
        <end position="2199"/>
    </location>
</feature>
<evidence type="ECO:0000256" key="4">
    <source>
        <dbReference type="ARBA" id="ARBA00022490"/>
    </source>
</evidence>
<keyword evidence="20" id="KW-1185">Reference proteome</keyword>
<evidence type="ECO:0000256" key="12">
    <source>
        <dbReference type="PROSITE-ProRule" id="PRU00782"/>
    </source>
</evidence>
<dbReference type="PRINTS" id="PR00193">
    <property type="entry name" value="MYOSINHEAVY"/>
</dbReference>
<evidence type="ECO:0000256" key="1">
    <source>
        <dbReference type="ARBA" id="ARBA00004496"/>
    </source>
</evidence>
<evidence type="ECO:0000256" key="7">
    <source>
        <dbReference type="ARBA" id="ARBA00022840"/>
    </source>
</evidence>
<dbReference type="PROSITE" id="PS50002">
    <property type="entry name" value="SH3"/>
    <property type="match status" value="1"/>
</dbReference>
<dbReference type="GO" id="GO:0120025">
    <property type="term" value="C:plasma membrane bounded cell projection"/>
    <property type="evidence" value="ECO:0007669"/>
    <property type="project" value="UniProtKB-ARBA"/>
</dbReference>
<dbReference type="InterPro" id="IPR019748">
    <property type="entry name" value="FERM_central"/>
</dbReference>
<feature type="compositionally biased region" description="Polar residues" evidence="13">
    <location>
        <begin position="154"/>
        <end position="165"/>
    </location>
</feature>
<evidence type="ECO:0000256" key="11">
    <source>
        <dbReference type="PROSITE-ProRule" id="PRU00192"/>
    </source>
</evidence>
<dbReference type="GO" id="GO:0030182">
    <property type="term" value="P:neuron differentiation"/>
    <property type="evidence" value="ECO:0007669"/>
    <property type="project" value="UniProtKB-ARBA"/>
</dbReference>
<evidence type="ECO:0000256" key="9">
    <source>
        <dbReference type="ARBA" id="ARBA00023175"/>
    </source>
</evidence>
<feature type="domain" description="MyTH4" evidence="16">
    <location>
        <begin position="1177"/>
        <end position="1367"/>
    </location>
</feature>
<evidence type="ECO:0000256" key="3">
    <source>
        <dbReference type="ARBA" id="ARBA00022443"/>
    </source>
</evidence>
<dbReference type="Pfam" id="PF00373">
    <property type="entry name" value="FERM_M"/>
    <property type="match status" value="1"/>
</dbReference>
<keyword evidence="8 12" id="KW-0518">Myosin</keyword>
<dbReference type="PROSITE" id="PS50096">
    <property type="entry name" value="IQ"/>
    <property type="match status" value="4"/>
</dbReference>
<dbReference type="PANTHER" id="PTHR22692">
    <property type="entry name" value="MYOSIN VII, XV"/>
    <property type="match status" value="1"/>
</dbReference>
<feature type="domain" description="SH3" evidence="14">
    <location>
        <begin position="1596"/>
        <end position="1665"/>
    </location>
</feature>
<sequence length="2199" mass="252814">MLTFTFRCKINLYRIRVYSTGLLSLGTASRKVQGGGSERPGPHSCKVTEQSDSTVQGSTESPKIGNRITASNTLLLRITGATVCVSERRSLCPSPRHESSFKRSLATSLNRWGISRATHLRALLRSIVAHVLRGSRSASKPMNGQAKAAPPTPSDSGTGSLQGRSSDQRRWLTKLEECNWPAQCPEIACDLQKDIRSLTSTPAHDLNDSVASTIPAGCGLLAGWLCHPAGSVDWLSHGYCHKVLFDEMKRSRCSLQWYGCPARGSGSGASCKDRMFFAIDPSNLLTFGFFVLAWTFSLNRAWRSVLYYIRSKYIFPRLQSLCLKKYLLPRTNPSTFIFSCTNLQHVFTQVGDYIWIEPISGREFDVAIGARVISAEGKRILIKDDDGKEVWLTPERKIKAMHATSVQGTYTGSILVAVNPYQILPIYTAEQIKLYKDRKIGELPPHIFAIGDNCYSHMKRFGQDQCIVISGESGAGKTESTKLILQYLAAISGKHSWIEQQILEANPILEAFGNAKTIRNDNSSRFGKYIDIHFNVHGVIEGAKIEQYLLEKSRIVSQSREERNYHIFYCMLAGLSKEDKAKLELGDATQYKYLVGVSTLSRDQSVDVRDAFVKGIYGRLFVYIVNKINNAIYKPKTAARNSIGVLDIFGFENFDMNSFEQFCINFANENLQQFFVQHIFKLEQEEYNLEHINWQHIEFVDNQDALDLIAIKQLNIMALIDEESKFPKVFWKKNRDTFNADLLQIIHMASNKFLKVLFAEDISMGAETRKRAPTLSTQFKKSLDSLMRTLSNCQPFFIRCIKPNEIKKPMMFDRALCCRQLRYSGMMETIRIRRAGYPIRHSFKDFVERYRFLIPGVPPAHRTDCRVATSRICYSVLGKSDYQLGSTKVFLKDAHDLFLEQERDRVLTRNIIILQKSIKGWVYRRRYQRMRTAAMVIQKYWHGWAQRRRYLRMKVGYMRLQALIRSRVLSHRFRHLRGHIVALQARSRGKLVRDMFRKKMRAIVKIQSHVRRLIAERRFAKLKLEYKQHLEALKLKKMEEKELSQAGNKRAKEIAERHYRDRMEELERRDHEQEVEDRRRVELKKNIINDAAKKQDEPVDDSKLVEAMFDFLPDSSSEAPLPTRETSVFKDLPAAKADQQEIITQIQIVSEDEEDLSEFKFQKFAATYFQGNVTHQYSRKPLKHPLLPLLTQGDQLAAQALWITILRFTGDLPEPRYHTMDRDNVSVMSKVTATLGRNFIRSKEFQEAQLMGMDPETLLKQKPRSIRHKLVSLTLKRKKQIGDEIYCQICKQLTNNPSKSSHARGWILLSLCVGCFAPSEKFVSYLRAFIREGPPGYAPYCEDRLKRTFNNGTRNQPPSWLELQATKSKKPIMLPITFMDGNTKTLLADSATTARELCNQLSDKIALKDQFGFSLYIALFDKVCIVIATSADMEMKLYCDYNFITALQVSSLGSGGDHVMDAISQCEQYAKEQGAQERNAPLATILQKGDFRTVARSLRRPSRDESNLSTGRPNLPKNDVIIAVNWTGVYVVDDQEQVLLELSFPEITTVSSQKTNKVFTQTFTLSTVRGEEFTFQSPNAEDIRDLVVYFLEGLKKRSTYVIALQDYKSPGENTSFLSFQKGDLILLEEESTGETVMNSGWCVGRCERTGQKGDFPAEAVYVLPTTTQPPSEILNMFNMEGAEHGRRPNSNHMNGSEPREKPHTLYEYSIDHFRPPPKRTISKTLTLSAARRGGSEELWRHSREPIKSPLLLKLMGKEELAEEACYAFTGILKYCGDLPAKRRLGNEYTDHIFDGPLKHEILRDEIYCQLMRQLTDNRNRLSEERCWELMWLATGLFACSQNLLKELSLFLRTRRHPIRKYPPHQVEVEAIQHKTTQIFHKVYFPDDTDEAFEVDSSTRAKDFCANIAQRLSLRSCEGFSLFVKIADKVISVPEADFFFDFVRHLTDWIKKARPSRDGYHKCTKEEAAKLAALVYRVRFGENKQELQTIPQKLRELIPQDLMKLQSAADWKRSIIAAYNQDAGMSPEDAKITFLKIIYRWPTFGSAFFEVKQTTEPNYPELLLIAINKHGVSLIHPQTKDILVTHPFTRISNWSSGNTYFHMTIDKWGIPQLWSAMEWTNDIVMEFLELYEKEPLLWNPSHPKHKNRDEAHDAWKRIGARLDGRYSVSELKKKKESLMASFRTYQRRIRGEPERRDRCR</sequence>
<keyword evidence="4" id="KW-0963">Cytoplasm</keyword>
<evidence type="ECO:0000256" key="6">
    <source>
        <dbReference type="ARBA" id="ARBA00022741"/>
    </source>
</evidence>
<comment type="similarity">
    <text evidence="2 12">Belongs to the TRAFAC class myosin-kinesin ATPase superfamily. Myosin family.</text>
</comment>
<dbReference type="GO" id="GO:0005737">
    <property type="term" value="C:cytoplasm"/>
    <property type="evidence" value="ECO:0007669"/>
    <property type="project" value="UniProtKB-SubCell"/>
</dbReference>
<evidence type="ECO:0000256" key="2">
    <source>
        <dbReference type="ARBA" id="ARBA00008314"/>
    </source>
</evidence>
<dbReference type="CDD" id="cd17093">
    <property type="entry name" value="FERM2_F1_Myosin-VII"/>
    <property type="match status" value="1"/>
</dbReference>
<dbReference type="InterPro" id="IPR000048">
    <property type="entry name" value="IQ_motif_EF-hand-BS"/>
</dbReference>
<dbReference type="Gene3D" id="1.25.40.530">
    <property type="entry name" value="MyTH4 domain"/>
    <property type="match status" value="2"/>
</dbReference>
<dbReference type="InterPro" id="IPR038185">
    <property type="entry name" value="MyTH4_dom_sf"/>
</dbReference>
<dbReference type="SUPFAM" id="SSF47031">
    <property type="entry name" value="Second domain of FERM"/>
    <property type="match status" value="1"/>
</dbReference>
<dbReference type="PANTHER" id="PTHR22692:SF33">
    <property type="entry name" value="MYOSIN"/>
    <property type="match status" value="1"/>
</dbReference>
<dbReference type="InterPro" id="IPR000857">
    <property type="entry name" value="MyTH4_dom"/>
</dbReference>
<dbReference type="InterPro" id="IPR006578">
    <property type="entry name" value="MADF-dom"/>
</dbReference>
<dbReference type="Gene3D" id="3.40.850.10">
    <property type="entry name" value="Kinesin motor domain"/>
    <property type="match status" value="2"/>
</dbReference>
<protein>
    <recommendedName>
        <fullName evidence="21">Myosin-VIIa</fullName>
    </recommendedName>
</protein>
<dbReference type="GO" id="GO:0009887">
    <property type="term" value="P:animal organ morphogenesis"/>
    <property type="evidence" value="ECO:0007669"/>
    <property type="project" value="UniProtKB-ARBA"/>
</dbReference>
<proteinExistence type="inferred from homology"/>
<dbReference type="InterPro" id="IPR019749">
    <property type="entry name" value="Band_41_domain"/>
</dbReference>
<dbReference type="PROSITE" id="PS51029">
    <property type="entry name" value="MADF"/>
    <property type="match status" value="1"/>
</dbReference>
<dbReference type="Pfam" id="PF10545">
    <property type="entry name" value="MADF_DNA_bdg"/>
    <property type="match status" value="1"/>
</dbReference>
<dbReference type="SMART" id="SM00242">
    <property type="entry name" value="MYSc"/>
    <property type="match status" value="1"/>
</dbReference>
<dbReference type="FunFam" id="2.30.29.30:FF:000075">
    <property type="entry name" value="unconventional myosin-VIIa"/>
    <property type="match status" value="1"/>
</dbReference>
<dbReference type="SMART" id="SM00295">
    <property type="entry name" value="B41"/>
    <property type="match status" value="1"/>
</dbReference>
<dbReference type="SMART" id="SM00139">
    <property type="entry name" value="MyTH4"/>
    <property type="match status" value="2"/>
</dbReference>
<dbReference type="InterPro" id="IPR011993">
    <property type="entry name" value="PH-like_dom_sf"/>
</dbReference>
<dbReference type="SUPFAM" id="SSF52540">
    <property type="entry name" value="P-loop containing nucleoside triphosphate hydrolases"/>
    <property type="match status" value="2"/>
</dbReference>
<dbReference type="Gene3D" id="3.10.20.90">
    <property type="entry name" value="Phosphatidylinositol 3-kinase Catalytic Subunit, Chain A, domain 1"/>
    <property type="match status" value="2"/>
</dbReference>
<dbReference type="Gene3D" id="1.20.5.4820">
    <property type="match status" value="1"/>
</dbReference>
<dbReference type="CDD" id="cd14473">
    <property type="entry name" value="FERM_B-lobe"/>
    <property type="match status" value="1"/>
</dbReference>
<dbReference type="InterPro" id="IPR029071">
    <property type="entry name" value="Ubiquitin-like_domsf"/>
</dbReference>
<dbReference type="SUPFAM" id="SSF50729">
    <property type="entry name" value="PH domain-like"/>
    <property type="match status" value="1"/>
</dbReference>
<evidence type="ECO:0000259" key="14">
    <source>
        <dbReference type="PROSITE" id="PS50002"/>
    </source>
</evidence>
<evidence type="ECO:0000259" key="16">
    <source>
        <dbReference type="PROSITE" id="PS51016"/>
    </source>
</evidence>
<reference evidence="19 20" key="1">
    <citation type="submission" date="2020-02" db="EMBL/GenBank/DDBJ databases">
        <authorList>
            <person name="Ferguson B K."/>
        </authorList>
    </citation>
    <scope>NUCLEOTIDE SEQUENCE [LARGE SCALE GENOMIC DNA]</scope>
</reference>
<evidence type="ECO:0000259" key="17">
    <source>
        <dbReference type="PROSITE" id="PS51029"/>
    </source>
</evidence>
<dbReference type="PROSITE" id="PS50057">
    <property type="entry name" value="FERM_3"/>
    <property type="match status" value="1"/>
</dbReference>
<dbReference type="Pfam" id="PF00063">
    <property type="entry name" value="Myosin_head"/>
    <property type="match status" value="3"/>
</dbReference>
<dbReference type="PROSITE" id="PS51016">
    <property type="entry name" value="MYTH4"/>
    <property type="match status" value="2"/>
</dbReference>
<evidence type="ECO:0000256" key="10">
    <source>
        <dbReference type="ARBA" id="ARBA00023203"/>
    </source>
</evidence>
<dbReference type="SMART" id="SM00595">
    <property type="entry name" value="MADF"/>
    <property type="match status" value="1"/>
</dbReference>
<keyword evidence="6 12" id="KW-0547">Nucleotide-binding</keyword>
<feature type="compositionally biased region" description="Polar residues" evidence="13">
    <location>
        <begin position="47"/>
        <end position="61"/>
    </location>
</feature>
<evidence type="ECO:0000256" key="8">
    <source>
        <dbReference type="ARBA" id="ARBA00023123"/>
    </source>
</evidence>
<dbReference type="Pfam" id="PF00784">
    <property type="entry name" value="MyTH4"/>
    <property type="match status" value="2"/>
</dbReference>
<evidence type="ECO:0008006" key="21">
    <source>
        <dbReference type="Google" id="ProtNLM"/>
    </source>
</evidence>
<dbReference type="Pfam" id="PF21998">
    <property type="entry name" value="FERM_C1_MyoVII"/>
    <property type="match status" value="1"/>
</dbReference>
<feature type="region of interest" description="Disordered" evidence="13">
    <location>
        <begin position="135"/>
        <end position="166"/>
    </location>
</feature>
<dbReference type="EMBL" id="CADCXU010015093">
    <property type="protein sequence ID" value="CAB0004534.1"/>
    <property type="molecule type" value="Genomic_DNA"/>
</dbReference>
<evidence type="ECO:0000313" key="19">
    <source>
        <dbReference type="EMBL" id="CAB0004534.1"/>
    </source>
</evidence>
<dbReference type="GO" id="GO:0003774">
    <property type="term" value="F:cytoskeletal motor activity"/>
    <property type="evidence" value="ECO:0007669"/>
    <property type="project" value="UniProtKB-UniRule"/>
</dbReference>
<dbReference type="InterPro" id="IPR027417">
    <property type="entry name" value="P-loop_NTPase"/>
</dbReference>
<evidence type="ECO:0000259" key="15">
    <source>
        <dbReference type="PROSITE" id="PS50057"/>
    </source>
</evidence>
<keyword evidence="7 12" id="KW-0067">ATP-binding</keyword>
<dbReference type="Proteomes" id="UP000479000">
    <property type="component" value="Unassembled WGS sequence"/>
</dbReference>
<dbReference type="Gene3D" id="2.30.30.40">
    <property type="entry name" value="SH3 Domains"/>
    <property type="match status" value="1"/>
</dbReference>
<dbReference type="SMART" id="SM00015">
    <property type="entry name" value="IQ"/>
    <property type="match status" value="4"/>
</dbReference>
<feature type="region of interest" description="Actin-binding" evidence="12">
    <location>
        <begin position="783"/>
        <end position="805"/>
    </location>
</feature>
<dbReference type="CDD" id="cd13198">
    <property type="entry name" value="FERM_C1_MyoVII"/>
    <property type="match status" value="1"/>
</dbReference>
<dbReference type="InterPro" id="IPR036028">
    <property type="entry name" value="SH3-like_dom_sf"/>
</dbReference>
<dbReference type="Gene3D" id="2.30.29.30">
    <property type="entry name" value="Pleckstrin-homology domain (PH domain)/Phosphotyrosine-binding domain (PTB)"/>
    <property type="match status" value="2"/>
</dbReference>
<dbReference type="InterPro" id="IPR051567">
    <property type="entry name" value="Unconventional_Myosin_ATPase"/>
</dbReference>
<feature type="domain" description="FERM" evidence="15">
    <location>
        <begin position="1845"/>
        <end position="2141"/>
    </location>
</feature>
<dbReference type="InterPro" id="IPR001452">
    <property type="entry name" value="SH3_domain"/>
</dbReference>
<dbReference type="OrthoDB" id="6108017at2759"/>
<dbReference type="GO" id="GO:0071944">
    <property type="term" value="C:cell periphery"/>
    <property type="evidence" value="ECO:0007669"/>
    <property type="project" value="UniProtKB-ARBA"/>
</dbReference>
<organism evidence="19 20">
    <name type="scientific">Nesidiocoris tenuis</name>
    <dbReference type="NCBI Taxonomy" id="355587"/>
    <lineage>
        <taxon>Eukaryota</taxon>
        <taxon>Metazoa</taxon>
        <taxon>Ecdysozoa</taxon>
        <taxon>Arthropoda</taxon>
        <taxon>Hexapoda</taxon>
        <taxon>Insecta</taxon>
        <taxon>Pterygota</taxon>
        <taxon>Neoptera</taxon>
        <taxon>Paraneoptera</taxon>
        <taxon>Hemiptera</taxon>
        <taxon>Heteroptera</taxon>
        <taxon>Panheteroptera</taxon>
        <taxon>Cimicomorpha</taxon>
        <taxon>Miridae</taxon>
        <taxon>Dicyphina</taxon>
        <taxon>Nesidiocoris</taxon>
    </lineage>
</organism>
<dbReference type="SMART" id="SM00326">
    <property type="entry name" value="SH3"/>
    <property type="match status" value="1"/>
</dbReference>
<dbReference type="InterPro" id="IPR036106">
    <property type="entry name" value="MYSc_Myo7"/>
</dbReference>
<gene>
    <name evidence="19" type="ORF">NTEN_LOCUS10011</name>
</gene>
<dbReference type="GO" id="GO:0003779">
    <property type="term" value="F:actin binding"/>
    <property type="evidence" value="ECO:0007669"/>
    <property type="project" value="UniProtKB-KW"/>
</dbReference>
<dbReference type="Gene3D" id="1.20.58.530">
    <property type="match status" value="1"/>
</dbReference>
<dbReference type="CDD" id="cd01381">
    <property type="entry name" value="MYSc_Myo7"/>
    <property type="match status" value="1"/>
</dbReference>
<dbReference type="InterPro" id="IPR041793">
    <property type="entry name" value="MyoVII_FERM_C1"/>
</dbReference>
<dbReference type="Pfam" id="PF21989">
    <property type="entry name" value="RA_2"/>
    <property type="match status" value="2"/>
</dbReference>
<dbReference type="InterPro" id="IPR001609">
    <property type="entry name" value="Myosin_head_motor_dom-like"/>
</dbReference>
<keyword evidence="9 12" id="KW-0505">Motor protein</keyword>
<dbReference type="PROSITE" id="PS51456">
    <property type="entry name" value="MYOSIN_MOTOR"/>
    <property type="match status" value="1"/>
</dbReference>
<feature type="region of interest" description="Disordered" evidence="13">
    <location>
        <begin position="30"/>
        <end position="64"/>
    </location>
</feature>
<dbReference type="InterPro" id="IPR036961">
    <property type="entry name" value="Kinesin_motor_dom_sf"/>
</dbReference>
<dbReference type="GO" id="GO:0016459">
    <property type="term" value="C:myosin complex"/>
    <property type="evidence" value="ECO:0007669"/>
    <property type="project" value="UniProtKB-KW"/>
</dbReference>
<keyword evidence="10 12" id="KW-0009">Actin-binding</keyword>
<dbReference type="Pfam" id="PF07653">
    <property type="entry name" value="SH3_2"/>
    <property type="match status" value="1"/>
</dbReference>
<dbReference type="SUPFAM" id="SSF54236">
    <property type="entry name" value="Ubiquitin-like"/>
    <property type="match status" value="2"/>
</dbReference>
<dbReference type="SUPFAM" id="SSF50044">
    <property type="entry name" value="SH3-domain"/>
    <property type="match status" value="1"/>
</dbReference>
<evidence type="ECO:0000256" key="5">
    <source>
        <dbReference type="ARBA" id="ARBA00022737"/>
    </source>
</evidence>
<name>A0A6H5GKL8_9HEMI</name>
<dbReference type="CDD" id="cd17092">
    <property type="entry name" value="FERM1_F1_Myosin-VII"/>
    <property type="match status" value="1"/>
</dbReference>
<accession>A0A6H5GKL8</accession>
<feature type="domain" description="Myosin motor" evidence="18">
    <location>
        <begin position="409"/>
        <end position="904"/>
    </location>
</feature>
<feature type="domain" description="MyTH4" evidence="16">
    <location>
        <begin position="1741"/>
        <end position="1894"/>
    </location>
</feature>
<evidence type="ECO:0000259" key="18">
    <source>
        <dbReference type="PROSITE" id="PS51456"/>
    </source>
</evidence>
<dbReference type="InterPro" id="IPR000299">
    <property type="entry name" value="FERM_domain"/>
</dbReference>
<evidence type="ECO:0000256" key="13">
    <source>
        <dbReference type="SAM" id="MobiDB-lite"/>
    </source>
</evidence>